<organism evidence="1 2">
    <name type="scientific">Stenotrophomonas rhizophila</name>
    <dbReference type="NCBI Taxonomy" id="216778"/>
    <lineage>
        <taxon>Bacteria</taxon>
        <taxon>Pseudomonadati</taxon>
        <taxon>Pseudomonadota</taxon>
        <taxon>Gammaproteobacteria</taxon>
        <taxon>Lysobacterales</taxon>
        <taxon>Lysobacteraceae</taxon>
        <taxon>Stenotrophomonas</taxon>
    </lineage>
</organism>
<accession>A0A7V8CBY9</accession>
<proteinExistence type="predicted"/>
<protein>
    <submittedName>
        <fullName evidence="1">Uncharacterized protein</fullName>
    </submittedName>
</protein>
<comment type="caution">
    <text evidence="1">The sequence shown here is derived from an EMBL/GenBank/DDBJ whole genome shotgun (WGS) entry which is preliminary data.</text>
</comment>
<dbReference type="AlphaFoldDB" id="A0A7V8CBY9"/>
<gene>
    <name evidence="1" type="ORF">F9K92_15730</name>
</gene>
<evidence type="ECO:0000313" key="2">
    <source>
        <dbReference type="Proteomes" id="UP000449004"/>
    </source>
</evidence>
<dbReference type="EMBL" id="WELC01000023">
    <property type="protein sequence ID" value="KAB7628940.1"/>
    <property type="molecule type" value="Genomic_DNA"/>
</dbReference>
<dbReference type="Proteomes" id="UP000449004">
    <property type="component" value="Unassembled WGS sequence"/>
</dbReference>
<reference evidence="1 2" key="1">
    <citation type="submission" date="2019-10" db="EMBL/GenBank/DDBJ databases">
        <title>Halotolerant bacteria associated to Saharan-endemic halophytes Stipa tenacissima L. and Atriplex halimus L mitigate salt stress and promote growth of tomato plants.</title>
        <authorList>
            <person name="Dif G."/>
        </authorList>
    </citation>
    <scope>NUCLEOTIDE SEQUENCE [LARGE SCALE GENOMIC DNA]</scope>
    <source>
        <strain evidence="1 2">IS26</strain>
    </source>
</reference>
<name>A0A7V8CBY9_9GAMM</name>
<sequence>MAAGFMHLIQAGFELVVKPSVQNQISVPSGSDEKRATIRAQHEDVATAVHAELAKLNAPCAGSKPPVRQRNV</sequence>
<evidence type="ECO:0000313" key="1">
    <source>
        <dbReference type="EMBL" id="KAB7628940.1"/>
    </source>
</evidence>